<dbReference type="GO" id="GO:0030170">
    <property type="term" value="F:pyridoxal phosphate binding"/>
    <property type="evidence" value="ECO:0007669"/>
    <property type="project" value="InterPro"/>
</dbReference>
<evidence type="ECO:0000313" key="8">
    <source>
        <dbReference type="Proteomes" id="UP000501726"/>
    </source>
</evidence>
<evidence type="ECO:0000256" key="3">
    <source>
        <dbReference type="ARBA" id="ARBA00022898"/>
    </source>
</evidence>
<dbReference type="EMBL" id="AP021889">
    <property type="protein sequence ID" value="BBP47079.1"/>
    <property type="molecule type" value="Genomic_DNA"/>
</dbReference>
<proteinExistence type="inferred from homology"/>
<dbReference type="AlphaFoldDB" id="A0A6F8PY79"/>
<dbReference type="Pfam" id="PF00155">
    <property type="entry name" value="Aminotran_1_2"/>
    <property type="match status" value="1"/>
</dbReference>
<keyword evidence="7" id="KW-0808">Transferase</keyword>
<dbReference type="InterPro" id="IPR051798">
    <property type="entry name" value="Class-II_PLP-Dep_Aminotrans"/>
</dbReference>
<keyword evidence="7" id="KW-0032">Aminotransferase</keyword>
<reference evidence="8" key="1">
    <citation type="submission" date="2019-11" db="EMBL/GenBank/DDBJ databases">
        <title>Isolation and characterization of two novel species in the genus Thiomicrorhabdus.</title>
        <authorList>
            <person name="Mochizuki J."/>
            <person name="Kojima H."/>
            <person name="Fukui M."/>
        </authorList>
    </citation>
    <scope>NUCLEOTIDE SEQUENCE [LARGE SCALE GENOMIC DNA]</scope>
    <source>
        <strain evidence="8">aks77</strain>
    </source>
</reference>
<dbReference type="InterPro" id="IPR015424">
    <property type="entry name" value="PyrdxlP-dep_Trfase"/>
</dbReference>
<dbReference type="Gene3D" id="3.40.640.10">
    <property type="entry name" value="Type I PLP-dependent aspartate aminotransferase-like (Major domain)"/>
    <property type="match status" value="1"/>
</dbReference>
<dbReference type="PANTHER" id="PTHR43525">
    <property type="entry name" value="PROTEIN MALY"/>
    <property type="match status" value="1"/>
</dbReference>
<dbReference type="SUPFAM" id="SSF53383">
    <property type="entry name" value="PLP-dependent transferases"/>
    <property type="match status" value="1"/>
</dbReference>
<keyword evidence="8" id="KW-1185">Reference proteome</keyword>
<dbReference type="GO" id="GO:0047804">
    <property type="term" value="F:cysteine-S-conjugate beta-lyase activity"/>
    <property type="evidence" value="ECO:0007669"/>
    <property type="project" value="UniProtKB-EC"/>
</dbReference>
<sequence length="395" mass="44566">MHDFQHSLSREGTHAEKYALRQTLFGTDDLLPMWVADMDLPTPPFIIEALQQRLTHPILGYPHTPEKVYHSIIEWHNATGLSVQKNDIVFTHNVANGFMMAVAAYTQAHDAVMLMPPVYPPFFDAISRHGGLTIEAPLVLHNNRYAIDFDSLEQKIQAFHVKLLLFCHPQNPSGRVWAQEELTQLADICVRHKVIVVSDEIHADLTYPPQKHIPLASLEHPIREQTITLASPGKTFNLGGLQIGYALIHNTKLRQAYLDYCKANAIYDLNLFAQIALAAAYTEQGKEWRNALQNHFTANITLLDNFFKANLPAVNVMKPEASYLVWLDFRAIFTSQQALKKWLIEDAKLGLNDGESFSGKSQAGTGFMRINLAVSTQTLEQALKQLQQALPKLNR</sequence>
<dbReference type="InterPro" id="IPR004839">
    <property type="entry name" value="Aminotransferase_I/II_large"/>
</dbReference>
<keyword evidence="3" id="KW-0663">Pyridoxal phosphate</keyword>
<feature type="domain" description="Aminotransferase class I/classII large" evidence="6">
    <location>
        <begin position="37"/>
        <end position="385"/>
    </location>
</feature>
<name>A0A6F8PY79_9GAMM</name>
<evidence type="ECO:0000313" key="7">
    <source>
        <dbReference type="EMBL" id="BBP47079.1"/>
    </source>
</evidence>
<dbReference type="InterPro" id="IPR015422">
    <property type="entry name" value="PyrdxlP-dep_Trfase_small"/>
</dbReference>
<evidence type="ECO:0000256" key="2">
    <source>
        <dbReference type="ARBA" id="ARBA00012224"/>
    </source>
</evidence>
<dbReference type="CDD" id="cd00609">
    <property type="entry name" value="AAT_like"/>
    <property type="match status" value="1"/>
</dbReference>
<gene>
    <name evidence="7" type="ORF">THMIRHAS_24520</name>
</gene>
<dbReference type="InterPro" id="IPR015421">
    <property type="entry name" value="PyrdxlP-dep_Trfase_major"/>
</dbReference>
<comment type="cofactor">
    <cofactor evidence="1">
        <name>pyridoxal 5'-phosphate</name>
        <dbReference type="ChEBI" id="CHEBI:597326"/>
    </cofactor>
</comment>
<organism evidence="7 8">
    <name type="scientific">Thiosulfatimonas sediminis</name>
    <dbReference type="NCBI Taxonomy" id="2675054"/>
    <lineage>
        <taxon>Bacteria</taxon>
        <taxon>Pseudomonadati</taxon>
        <taxon>Pseudomonadota</taxon>
        <taxon>Gammaproteobacteria</taxon>
        <taxon>Thiotrichales</taxon>
        <taxon>Piscirickettsiaceae</taxon>
        <taxon>Thiosulfatimonas</taxon>
    </lineage>
</organism>
<dbReference type="PANTHER" id="PTHR43525:SF1">
    <property type="entry name" value="PROTEIN MALY"/>
    <property type="match status" value="1"/>
</dbReference>
<evidence type="ECO:0000256" key="5">
    <source>
        <dbReference type="ARBA" id="ARBA00037974"/>
    </source>
</evidence>
<protein>
    <recommendedName>
        <fullName evidence="2">cysteine-S-conjugate beta-lyase</fullName>
        <ecNumber evidence="2">4.4.1.13</ecNumber>
    </recommendedName>
</protein>
<dbReference type="InterPro" id="IPR027619">
    <property type="entry name" value="C-S_lyase_PatB-like"/>
</dbReference>
<dbReference type="Proteomes" id="UP000501726">
    <property type="component" value="Chromosome"/>
</dbReference>
<dbReference type="Gene3D" id="3.90.1150.10">
    <property type="entry name" value="Aspartate Aminotransferase, domain 1"/>
    <property type="match status" value="1"/>
</dbReference>
<dbReference type="RefSeq" id="WP_173274147.1">
    <property type="nucleotide sequence ID" value="NZ_AP021889.1"/>
</dbReference>
<evidence type="ECO:0000259" key="6">
    <source>
        <dbReference type="Pfam" id="PF00155"/>
    </source>
</evidence>
<dbReference type="EC" id="4.4.1.13" evidence="2"/>
<accession>A0A6F8PY79</accession>
<dbReference type="KEGG" id="tse:THMIRHAS_24520"/>
<evidence type="ECO:0000256" key="4">
    <source>
        <dbReference type="ARBA" id="ARBA00023239"/>
    </source>
</evidence>
<dbReference type="GO" id="GO:0008483">
    <property type="term" value="F:transaminase activity"/>
    <property type="evidence" value="ECO:0007669"/>
    <property type="project" value="UniProtKB-KW"/>
</dbReference>
<evidence type="ECO:0000256" key="1">
    <source>
        <dbReference type="ARBA" id="ARBA00001933"/>
    </source>
</evidence>
<dbReference type="NCBIfam" id="TIGR04350">
    <property type="entry name" value="C_S_lyase_PatB"/>
    <property type="match status" value="1"/>
</dbReference>
<comment type="similarity">
    <text evidence="5">Belongs to the class-II pyridoxal-phosphate-dependent aminotransferase family. MalY/PatB cystathionine beta-lyase subfamily.</text>
</comment>
<keyword evidence="4" id="KW-0456">Lyase</keyword>